<evidence type="ECO:0000313" key="3">
    <source>
        <dbReference type="Proteomes" id="UP000826195"/>
    </source>
</evidence>
<organism evidence="2 3">
    <name type="scientific">Cotesia glomerata</name>
    <name type="common">Lepidopteran parasitic wasp</name>
    <name type="synonym">Apanteles glomeratus</name>
    <dbReference type="NCBI Taxonomy" id="32391"/>
    <lineage>
        <taxon>Eukaryota</taxon>
        <taxon>Metazoa</taxon>
        <taxon>Ecdysozoa</taxon>
        <taxon>Arthropoda</taxon>
        <taxon>Hexapoda</taxon>
        <taxon>Insecta</taxon>
        <taxon>Pterygota</taxon>
        <taxon>Neoptera</taxon>
        <taxon>Endopterygota</taxon>
        <taxon>Hymenoptera</taxon>
        <taxon>Apocrita</taxon>
        <taxon>Ichneumonoidea</taxon>
        <taxon>Braconidae</taxon>
        <taxon>Microgastrinae</taxon>
        <taxon>Cotesia</taxon>
    </lineage>
</organism>
<dbReference type="AlphaFoldDB" id="A0AAV7I6M1"/>
<proteinExistence type="predicted"/>
<sequence length="71" mass="7829">MKDLGIKWSSQSRPAGEPPAAYGNQEKKQRIGRHVVRKRGLDRGVTIRIVAWTTWIVSSVDLVSSVGQRGG</sequence>
<dbReference type="Proteomes" id="UP000826195">
    <property type="component" value="Unassembled WGS sequence"/>
</dbReference>
<reference evidence="2 3" key="1">
    <citation type="journal article" date="2021" name="J. Hered.">
        <title>A chromosome-level genome assembly of the parasitoid wasp, Cotesia glomerata (Hymenoptera: Braconidae).</title>
        <authorList>
            <person name="Pinto B.J."/>
            <person name="Weis J.J."/>
            <person name="Gamble T."/>
            <person name="Ode P.J."/>
            <person name="Paul R."/>
            <person name="Zaspel J.M."/>
        </authorList>
    </citation>
    <scope>NUCLEOTIDE SEQUENCE [LARGE SCALE GENOMIC DNA]</scope>
    <source>
        <strain evidence="2">CgM1</strain>
    </source>
</reference>
<evidence type="ECO:0000256" key="1">
    <source>
        <dbReference type="SAM" id="MobiDB-lite"/>
    </source>
</evidence>
<evidence type="ECO:0000313" key="2">
    <source>
        <dbReference type="EMBL" id="KAH0547379.1"/>
    </source>
</evidence>
<comment type="caution">
    <text evidence="2">The sequence shown here is derived from an EMBL/GenBank/DDBJ whole genome shotgun (WGS) entry which is preliminary data.</text>
</comment>
<gene>
    <name evidence="2" type="ORF">KQX54_019017</name>
</gene>
<feature type="region of interest" description="Disordered" evidence="1">
    <location>
        <begin position="1"/>
        <end position="31"/>
    </location>
</feature>
<keyword evidence="3" id="KW-1185">Reference proteome</keyword>
<dbReference type="EMBL" id="JAHXZJ010002237">
    <property type="protein sequence ID" value="KAH0547379.1"/>
    <property type="molecule type" value="Genomic_DNA"/>
</dbReference>
<name>A0AAV7I6M1_COTGL</name>
<accession>A0AAV7I6M1</accession>
<protein>
    <submittedName>
        <fullName evidence="2">Uncharacterized protein</fullName>
    </submittedName>
</protein>